<evidence type="ECO:0000313" key="9">
    <source>
        <dbReference type="Proteomes" id="UP000599109"/>
    </source>
</evidence>
<accession>A0A937CTG9</accession>
<dbReference type="InterPro" id="IPR015892">
    <property type="entry name" value="Carbonic_anhydrase_CS"/>
</dbReference>
<dbReference type="Gene3D" id="3.40.1050.10">
    <property type="entry name" value="Carbonic anhydrase"/>
    <property type="match status" value="1"/>
</dbReference>
<evidence type="ECO:0000256" key="4">
    <source>
        <dbReference type="ARBA" id="ARBA00022833"/>
    </source>
</evidence>
<keyword evidence="9" id="KW-1185">Reference proteome</keyword>
<evidence type="ECO:0000256" key="3">
    <source>
        <dbReference type="ARBA" id="ARBA00022723"/>
    </source>
</evidence>
<dbReference type="Proteomes" id="UP000599109">
    <property type="component" value="Unassembled WGS sequence"/>
</dbReference>
<comment type="similarity">
    <text evidence="1">Belongs to the beta-class carbonic anhydrase family.</text>
</comment>
<gene>
    <name evidence="8" type="ORF">JJ685_15525</name>
</gene>
<dbReference type="SMART" id="SM00947">
    <property type="entry name" value="Pro_CA"/>
    <property type="match status" value="1"/>
</dbReference>
<dbReference type="CDD" id="cd00884">
    <property type="entry name" value="beta_CA_cladeB"/>
    <property type="match status" value="1"/>
</dbReference>
<evidence type="ECO:0000256" key="5">
    <source>
        <dbReference type="ARBA" id="ARBA00023239"/>
    </source>
</evidence>
<dbReference type="RefSeq" id="WP_201675169.1">
    <property type="nucleotide sequence ID" value="NZ_JAEQNE010000003.1"/>
</dbReference>
<organism evidence="8 9">
    <name type="scientific">Ramlibacter monticola</name>
    <dbReference type="NCBI Taxonomy" id="1926872"/>
    <lineage>
        <taxon>Bacteria</taxon>
        <taxon>Pseudomonadati</taxon>
        <taxon>Pseudomonadota</taxon>
        <taxon>Betaproteobacteria</taxon>
        <taxon>Burkholderiales</taxon>
        <taxon>Comamonadaceae</taxon>
        <taxon>Ramlibacter</taxon>
    </lineage>
</organism>
<evidence type="ECO:0000256" key="2">
    <source>
        <dbReference type="ARBA" id="ARBA00012925"/>
    </source>
</evidence>
<dbReference type="InterPro" id="IPR045066">
    <property type="entry name" value="Beta_CA_cladeB"/>
</dbReference>
<feature type="binding site" evidence="7">
    <location>
        <position position="105"/>
    </location>
    <ligand>
        <name>Zn(2+)</name>
        <dbReference type="ChEBI" id="CHEBI:29105"/>
    </ligand>
</feature>
<proteinExistence type="inferred from homology"/>
<dbReference type="SUPFAM" id="SSF53056">
    <property type="entry name" value="beta-carbonic anhydrase, cab"/>
    <property type="match status" value="1"/>
</dbReference>
<dbReference type="InterPro" id="IPR036874">
    <property type="entry name" value="Carbonic_anhydrase_sf"/>
</dbReference>
<protein>
    <recommendedName>
        <fullName evidence="2">carbonic anhydrase</fullName>
        <ecNumber evidence="2">4.2.1.1</ecNumber>
    </recommendedName>
</protein>
<reference evidence="8 9" key="1">
    <citation type="journal article" date="2017" name="Int. J. Syst. Evol. Microbiol.">
        <title>Ramlibacter monticola sp. nov., isolated from forest soil.</title>
        <authorList>
            <person name="Chaudhary D.K."/>
            <person name="Kim J."/>
        </authorList>
    </citation>
    <scope>NUCLEOTIDE SEQUENCE [LARGE SCALE GENOMIC DNA]</scope>
    <source>
        <strain evidence="8 9">KACC 19175</strain>
    </source>
</reference>
<keyword evidence="5" id="KW-0456">Lyase</keyword>
<comment type="catalytic activity">
    <reaction evidence="6">
        <text>hydrogencarbonate + H(+) = CO2 + H2O</text>
        <dbReference type="Rhea" id="RHEA:10748"/>
        <dbReference type="ChEBI" id="CHEBI:15377"/>
        <dbReference type="ChEBI" id="CHEBI:15378"/>
        <dbReference type="ChEBI" id="CHEBI:16526"/>
        <dbReference type="ChEBI" id="CHEBI:17544"/>
        <dbReference type="EC" id="4.2.1.1"/>
    </reaction>
</comment>
<name>A0A937CTG9_9BURK</name>
<comment type="cofactor">
    <cofactor evidence="7">
        <name>Zn(2+)</name>
        <dbReference type="ChEBI" id="CHEBI:29105"/>
    </cofactor>
    <text evidence="7">Binds 1 zinc ion per subunit.</text>
</comment>
<dbReference type="PROSITE" id="PS00704">
    <property type="entry name" value="PROK_CO2_ANHYDRASE_1"/>
    <property type="match status" value="1"/>
</dbReference>
<sequence>MSDTLIPGTARFRRGYFRKKREKYLDLVRNGQNPATLFITCADSRIIPSAVTGTDPGELFVIRNVGNMVPACNGSQHCPSTGAGIEYAVTVLGVRDITVCGHSHCGACAALFQDRSNPELVLTGKWLEQGRSVRDLVLHQAAPDYGPGAPVFRSRAEREQVLRATEKAMVVQHLRNLMSYPAVAHRVAAGELKLNGWYYEIESGEIEAYDPDRLAFVPIERQVPPATRRAA</sequence>
<feature type="binding site" evidence="7">
    <location>
        <position position="43"/>
    </location>
    <ligand>
        <name>Zn(2+)</name>
        <dbReference type="ChEBI" id="CHEBI:29105"/>
    </ligand>
</feature>
<keyword evidence="3 7" id="KW-0479">Metal-binding</keyword>
<evidence type="ECO:0000256" key="1">
    <source>
        <dbReference type="ARBA" id="ARBA00006217"/>
    </source>
</evidence>
<dbReference type="EMBL" id="JAEQNE010000003">
    <property type="protein sequence ID" value="MBL0392550.1"/>
    <property type="molecule type" value="Genomic_DNA"/>
</dbReference>
<dbReference type="GO" id="GO:0008270">
    <property type="term" value="F:zinc ion binding"/>
    <property type="evidence" value="ECO:0007669"/>
    <property type="project" value="InterPro"/>
</dbReference>
<dbReference type="PANTHER" id="PTHR11002:SF76">
    <property type="entry name" value="CARBONIC ANHYDRASE"/>
    <property type="match status" value="1"/>
</dbReference>
<comment type="caution">
    <text evidence="8">The sequence shown here is derived from an EMBL/GenBank/DDBJ whole genome shotgun (WGS) entry which is preliminary data.</text>
</comment>
<dbReference type="PANTHER" id="PTHR11002">
    <property type="entry name" value="CARBONIC ANHYDRASE"/>
    <property type="match status" value="1"/>
</dbReference>
<dbReference type="EC" id="4.2.1.1" evidence="2"/>
<feature type="binding site" evidence="7">
    <location>
        <position position="41"/>
    </location>
    <ligand>
        <name>Zn(2+)</name>
        <dbReference type="ChEBI" id="CHEBI:29105"/>
    </ligand>
</feature>
<evidence type="ECO:0000313" key="8">
    <source>
        <dbReference type="EMBL" id="MBL0392550.1"/>
    </source>
</evidence>
<dbReference type="GO" id="GO:0015976">
    <property type="term" value="P:carbon utilization"/>
    <property type="evidence" value="ECO:0007669"/>
    <property type="project" value="InterPro"/>
</dbReference>
<dbReference type="Pfam" id="PF00484">
    <property type="entry name" value="Pro_CA"/>
    <property type="match status" value="1"/>
</dbReference>
<dbReference type="AlphaFoldDB" id="A0A937CTG9"/>
<dbReference type="GO" id="GO:0004089">
    <property type="term" value="F:carbonate dehydratase activity"/>
    <property type="evidence" value="ECO:0007669"/>
    <property type="project" value="UniProtKB-EC"/>
</dbReference>
<dbReference type="InterPro" id="IPR001765">
    <property type="entry name" value="Carbonic_anhydrase"/>
</dbReference>
<keyword evidence="4 7" id="KW-0862">Zinc</keyword>
<evidence type="ECO:0000256" key="6">
    <source>
        <dbReference type="ARBA" id="ARBA00048348"/>
    </source>
</evidence>
<evidence type="ECO:0000256" key="7">
    <source>
        <dbReference type="PIRSR" id="PIRSR601765-1"/>
    </source>
</evidence>
<feature type="binding site" evidence="7">
    <location>
        <position position="102"/>
    </location>
    <ligand>
        <name>Zn(2+)</name>
        <dbReference type="ChEBI" id="CHEBI:29105"/>
    </ligand>
</feature>